<feature type="transmembrane region" description="Helical" evidence="7">
    <location>
        <begin position="20"/>
        <end position="44"/>
    </location>
</feature>
<dbReference type="PANTHER" id="PTHR31448">
    <property type="entry name" value="MYOSIN-BINDING PROTEIN 2"/>
    <property type="match status" value="1"/>
</dbReference>
<evidence type="ECO:0000256" key="7">
    <source>
        <dbReference type="SAM" id="Phobius"/>
    </source>
</evidence>
<comment type="subcellular location">
    <subcellularLocation>
        <location evidence="1">Membrane</location>
        <topology evidence="1">Single-pass membrane protein</topology>
    </subcellularLocation>
</comment>
<accession>A0AAQ3SVQ0</accession>
<feature type="compositionally biased region" description="Basic and acidic residues" evidence="6">
    <location>
        <begin position="315"/>
        <end position="327"/>
    </location>
</feature>
<dbReference type="GO" id="GO:0016020">
    <property type="term" value="C:membrane"/>
    <property type="evidence" value="ECO:0007669"/>
    <property type="project" value="UniProtKB-SubCell"/>
</dbReference>
<proteinExistence type="predicted"/>
<feature type="compositionally biased region" description="Polar residues" evidence="6">
    <location>
        <begin position="296"/>
        <end position="312"/>
    </location>
</feature>
<protein>
    <recommendedName>
        <fullName evidence="8">GTD-binding domain-containing protein</fullName>
    </recommendedName>
</protein>
<evidence type="ECO:0000313" key="9">
    <source>
        <dbReference type="EMBL" id="WVZ60887.1"/>
    </source>
</evidence>
<sequence length="765" mass="86055">MASRTNTSNPPWRYQRFSALLSSVLLEWILMLLLLLEGLISYLVTTFAHLCKLQPPCPMCTRLDHVLGKAQPGFYRELMCNSHKAEASSWAFCHIHQKLVDVHMMCETCLLSFAAEKKSNLETYRSLVGKLSVGIDNVGCRNNFTSRNDAIEAPVVNKDILCSCCSRPLHVKSHPFVLLQSRASGIGIEGICRVVSRDHQSIDEINYVAYSELKTSDTESEPWQPVGNVGSLLKDDHDSLKEGSALCHPLTKIADDIPPYDNSMEKLPEHSGLMLGQNGGYDNQPSENPGGMCNMANLQSSDLPSKDSQQNTEDSDARVDKPKEDIWHNALSSPEDLSAASKSAETDTMSDGNKAEFTQRPTGKNSSKVHEDLKTLLSQLSTASQAPGCDSSTVQNHHEQAILHNITRALSLDRNHSGISESLVYEAEGECTIDQLKQQIELDHKSISRLWKELEEERNASAVAAYQTMAMITRLQEEKAAMQMEVLQYQRMMEEQSEYDREDLQKMAGMVQNLQAEIEGYKTKLRDQSLVDEIRDQMRLTFPKEHGWSTSRPSMSRTKSLSCFEDEKTYISKRLRKLRQKLHEFSNNSREQHAPSPELGDEDRESSVDDRNSEDAYDDAEEDDDEPVLVRGRTGDLFGDLKHGKRNDPKGQYHAMVSENDLASFEDELSEVSGRLTALEADRSFLEHSVNSLRNGEAGEELIRDIASSLRELRKIGIGVNDDELIVVERVHVVAVSWLRVWLWCGRKSISREVMCIALRSFVSA</sequence>
<feature type="compositionally biased region" description="Basic and acidic residues" evidence="6">
    <location>
        <begin position="605"/>
        <end position="614"/>
    </location>
</feature>
<dbReference type="InterPro" id="IPR039306">
    <property type="entry name" value="MYOB"/>
</dbReference>
<evidence type="ECO:0000256" key="1">
    <source>
        <dbReference type="ARBA" id="ARBA00004167"/>
    </source>
</evidence>
<evidence type="ECO:0000256" key="6">
    <source>
        <dbReference type="SAM" id="MobiDB-lite"/>
    </source>
</evidence>
<evidence type="ECO:0000259" key="8">
    <source>
        <dbReference type="PROSITE" id="PS51775"/>
    </source>
</evidence>
<feature type="compositionally biased region" description="Basic and acidic residues" evidence="6">
    <location>
        <begin position="639"/>
        <end position="651"/>
    </location>
</feature>
<dbReference type="Proteomes" id="UP001341281">
    <property type="component" value="Chromosome 02"/>
</dbReference>
<dbReference type="AlphaFoldDB" id="A0AAQ3SVQ0"/>
<evidence type="ECO:0000256" key="5">
    <source>
        <dbReference type="SAM" id="Coils"/>
    </source>
</evidence>
<name>A0AAQ3SVQ0_PASNO</name>
<gene>
    <name evidence="9" type="ORF">U9M48_010847</name>
</gene>
<dbReference type="InterPro" id="IPR007656">
    <property type="entry name" value="GTD-bd"/>
</dbReference>
<evidence type="ECO:0000256" key="2">
    <source>
        <dbReference type="ARBA" id="ARBA00022692"/>
    </source>
</evidence>
<organism evidence="9 10">
    <name type="scientific">Paspalum notatum var. saurae</name>
    <dbReference type="NCBI Taxonomy" id="547442"/>
    <lineage>
        <taxon>Eukaryota</taxon>
        <taxon>Viridiplantae</taxon>
        <taxon>Streptophyta</taxon>
        <taxon>Embryophyta</taxon>
        <taxon>Tracheophyta</taxon>
        <taxon>Spermatophyta</taxon>
        <taxon>Magnoliopsida</taxon>
        <taxon>Liliopsida</taxon>
        <taxon>Poales</taxon>
        <taxon>Poaceae</taxon>
        <taxon>PACMAD clade</taxon>
        <taxon>Panicoideae</taxon>
        <taxon>Andropogonodae</taxon>
        <taxon>Paspaleae</taxon>
        <taxon>Paspalinae</taxon>
        <taxon>Paspalum</taxon>
    </lineage>
</organism>
<evidence type="ECO:0000313" key="10">
    <source>
        <dbReference type="Proteomes" id="UP001341281"/>
    </source>
</evidence>
<feature type="domain" description="GTD-binding" evidence="8">
    <location>
        <begin position="431"/>
        <end position="529"/>
    </location>
</feature>
<dbReference type="GO" id="GO:0080115">
    <property type="term" value="F:myosin XI tail binding"/>
    <property type="evidence" value="ECO:0007669"/>
    <property type="project" value="UniProtKB-ARBA"/>
</dbReference>
<feature type="compositionally biased region" description="Acidic residues" evidence="6">
    <location>
        <begin position="615"/>
        <end position="627"/>
    </location>
</feature>
<evidence type="ECO:0000256" key="4">
    <source>
        <dbReference type="ARBA" id="ARBA00023136"/>
    </source>
</evidence>
<feature type="coiled-coil region" evidence="5">
    <location>
        <begin position="472"/>
        <end position="531"/>
    </location>
</feature>
<keyword evidence="2 7" id="KW-0812">Transmembrane</keyword>
<evidence type="ECO:0000256" key="3">
    <source>
        <dbReference type="ARBA" id="ARBA00022989"/>
    </source>
</evidence>
<keyword evidence="10" id="KW-1185">Reference proteome</keyword>
<keyword evidence="3 7" id="KW-1133">Transmembrane helix</keyword>
<dbReference type="PROSITE" id="PS51775">
    <property type="entry name" value="GTD_BINDING"/>
    <property type="match status" value="1"/>
</dbReference>
<keyword evidence="5" id="KW-0175">Coiled coil</keyword>
<dbReference type="EMBL" id="CP144746">
    <property type="protein sequence ID" value="WVZ60887.1"/>
    <property type="molecule type" value="Genomic_DNA"/>
</dbReference>
<feature type="compositionally biased region" description="Polar residues" evidence="6">
    <location>
        <begin position="340"/>
        <end position="351"/>
    </location>
</feature>
<feature type="region of interest" description="Disordered" evidence="6">
    <location>
        <begin position="260"/>
        <end position="370"/>
    </location>
</feature>
<dbReference type="PANTHER" id="PTHR31448:SF33">
    <property type="entry name" value="EXPRESSED PROTEIN"/>
    <property type="match status" value="1"/>
</dbReference>
<feature type="region of interest" description="Disordered" evidence="6">
    <location>
        <begin position="583"/>
        <end position="652"/>
    </location>
</feature>
<reference evidence="9 10" key="1">
    <citation type="submission" date="2024-02" db="EMBL/GenBank/DDBJ databases">
        <title>High-quality chromosome-scale genome assembly of Pensacola bahiagrass (Paspalum notatum Flugge var. saurae).</title>
        <authorList>
            <person name="Vega J.M."/>
            <person name="Podio M."/>
            <person name="Orjuela J."/>
            <person name="Siena L.A."/>
            <person name="Pessino S.C."/>
            <person name="Combes M.C."/>
            <person name="Mariac C."/>
            <person name="Albertini E."/>
            <person name="Pupilli F."/>
            <person name="Ortiz J.P.A."/>
            <person name="Leblanc O."/>
        </authorList>
    </citation>
    <scope>NUCLEOTIDE SEQUENCE [LARGE SCALE GENOMIC DNA]</scope>
    <source>
        <strain evidence="9">R1</strain>
        <tissue evidence="9">Leaf</tissue>
    </source>
</reference>
<dbReference type="Pfam" id="PF04576">
    <property type="entry name" value="Zein-binding"/>
    <property type="match status" value="1"/>
</dbReference>
<keyword evidence="4 7" id="KW-0472">Membrane</keyword>